<reference evidence="2 3" key="1">
    <citation type="submission" date="2019-08" db="EMBL/GenBank/DDBJ databases">
        <authorList>
            <person name="Wang G."/>
            <person name="Xu Z."/>
        </authorList>
    </citation>
    <scope>NUCLEOTIDE SEQUENCE [LARGE SCALE GENOMIC DNA]</scope>
    <source>
        <strain evidence="2 3">ZX</strain>
    </source>
</reference>
<accession>A0A5D9C7H3</accession>
<feature type="region of interest" description="Disordered" evidence="1">
    <location>
        <begin position="1"/>
        <end position="82"/>
    </location>
</feature>
<dbReference type="RefSeq" id="WP_149521852.1">
    <property type="nucleotide sequence ID" value="NZ_VTOU01000002.1"/>
</dbReference>
<dbReference type="EMBL" id="VTOU01000002">
    <property type="protein sequence ID" value="TZG27639.1"/>
    <property type="molecule type" value="Genomic_DNA"/>
</dbReference>
<organism evidence="2 3">
    <name type="scientific">Sphingomonas montanisoli</name>
    <dbReference type="NCBI Taxonomy" id="2606412"/>
    <lineage>
        <taxon>Bacteria</taxon>
        <taxon>Pseudomonadati</taxon>
        <taxon>Pseudomonadota</taxon>
        <taxon>Alphaproteobacteria</taxon>
        <taxon>Sphingomonadales</taxon>
        <taxon>Sphingomonadaceae</taxon>
        <taxon>Sphingomonas</taxon>
    </lineage>
</organism>
<comment type="caution">
    <text evidence="2">The sequence shown here is derived from an EMBL/GenBank/DDBJ whole genome shotgun (WGS) entry which is preliminary data.</text>
</comment>
<feature type="compositionally biased region" description="Acidic residues" evidence="1">
    <location>
        <begin position="65"/>
        <end position="74"/>
    </location>
</feature>
<feature type="compositionally biased region" description="Low complexity" evidence="1">
    <location>
        <begin position="1"/>
        <end position="20"/>
    </location>
</feature>
<dbReference type="AlphaFoldDB" id="A0A5D9C7H3"/>
<dbReference type="Proteomes" id="UP000322077">
    <property type="component" value="Unassembled WGS sequence"/>
</dbReference>
<gene>
    <name evidence="2" type="ORF">FYJ91_08670</name>
</gene>
<proteinExistence type="predicted"/>
<evidence type="ECO:0000313" key="2">
    <source>
        <dbReference type="EMBL" id="TZG27639.1"/>
    </source>
</evidence>
<name>A0A5D9C7H3_9SPHN</name>
<sequence length="82" mass="8725">MSDTPDSLDPSPDSALAPDAKQADDMPRRGPAGDARPNAQDPDPRTRGGQPQEGVEDRPSVGTVEPEDYPEEDRADSRPDGV</sequence>
<keyword evidence="3" id="KW-1185">Reference proteome</keyword>
<evidence type="ECO:0000256" key="1">
    <source>
        <dbReference type="SAM" id="MobiDB-lite"/>
    </source>
</evidence>
<protein>
    <submittedName>
        <fullName evidence="2">Uncharacterized protein</fullName>
    </submittedName>
</protein>
<evidence type="ECO:0000313" key="3">
    <source>
        <dbReference type="Proteomes" id="UP000322077"/>
    </source>
</evidence>